<comment type="caution">
    <text evidence="2">The sequence shown here is derived from an EMBL/GenBank/DDBJ whole genome shotgun (WGS) entry which is preliminary data.</text>
</comment>
<evidence type="ECO:0000313" key="3">
    <source>
        <dbReference type="Proteomes" id="UP000315344"/>
    </source>
</evidence>
<reference evidence="2 3" key="1">
    <citation type="journal article" date="2017" name="Nat. Commun.">
        <title>In situ click chemistry generation of cyclooxygenase-2 inhibitors.</title>
        <authorList>
            <person name="Bhardwaj A."/>
            <person name="Kaur J."/>
            <person name="Wuest M."/>
            <person name="Wuest F."/>
        </authorList>
    </citation>
    <scope>NUCLEOTIDE SEQUENCE [LARGE SCALE GENOMIC DNA]</scope>
    <source>
        <strain evidence="2">S2_012_000_R3_94</strain>
    </source>
</reference>
<feature type="compositionally biased region" description="Basic and acidic residues" evidence="1">
    <location>
        <begin position="1"/>
        <end position="11"/>
    </location>
</feature>
<dbReference type="AlphaFoldDB" id="A0A533I0J4"/>
<gene>
    <name evidence="2" type="ORF">DI616_19740</name>
</gene>
<protein>
    <recommendedName>
        <fullName evidence="4">Anti-bacteriophage protein A/HamA C-terminal domain-containing protein</fullName>
    </recommendedName>
</protein>
<organism evidence="2 3">
    <name type="scientific">Paracoccus denitrificans</name>
    <dbReference type="NCBI Taxonomy" id="266"/>
    <lineage>
        <taxon>Bacteria</taxon>
        <taxon>Pseudomonadati</taxon>
        <taxon>Pseudomonadota</taxon>
        <taxon>Alphaproteobacteria</taxon>
        <taxon>Rhodobacterales</taxon>
        <taxon>Paracoccaceae</taxon>
        <taxon>Paracoccus</taxon>
    </lineage>
</organism>
<feature type="region of interest" description="Disordered" evidence="1">
    <location>
        <begin position="1"/>
        <end position="22"/>
    </location>
</feature>
<name>A0A533I0J4_PARDE</name>
<evidence type="ECO:0000256" key="1">
    <source>
        <dbReference type="SAM" id="MobiDB-lite"/>
    </source>
</evidence>
<dbReference type="Proteomes" id="UP000315344">
    <property type="component" value="Unassembled WGS sequence"/>
</dbReference>
<proteinExistence type="predicted"/>
<accession>A0A533I0J4</accession>
<evidence type="ECO:0000313" key="2">
    <source>
        <dbReference type="EMBL" id="TKW63328.1"/>
    </source>
</evidence>
<dbReference type="PROSITE" id="PS51257">
    <property type="entry name" value="PROKAR_LIPOPROTEIN"/>
    <property type="match status" value="1"/>
</dbReference>
<dbReference type="EMBL" id="VAFL01000035">
    <property type="protein sequence ID" value="TKW63328.1"/>
    <property type="molecule type" value="Genomic_DNA"/>
</dbReference>
<sequence>MNKAHEIDSPDKITVSAGPEAGVASPTAISTAACKVNEHCVGDHWTVGDVKLLARLIAIIAMGQAKHAARIIADLQPAVPALTIDVLRSDAKQRLTVTGDTPEKQDAHRWHRDGLIFEAISWIAARQGAAANVLMRDPHISATTQGLDGLMIELDEKGETVVRATILEDKCSNDPRRKFRDEVLPAFRNYHAGKRASELVAATSSLLDGRIPDEAVMEAAGRVLDMAFRAYRAGLTINPDHDSEAGRTALFKGYEGLEKITGAQRIGATFLPPSELRTWFDEIAGRAIAFIDVLGEDDHQCSIR</sequence>
<evidence type="ECO:0008006" key="4">
    <source>
        <dbReference type="Google" id="ProtNLM"/>
    </source>
</evidence>